<dbReference type="Proteomes" id="UP000502179">
    <property type="component" value="Chromosome"/>
</dbReference>
<organism evidence="2 3">
    <name type="scientific">Thermosulfuriphilus ammonigenes</name>
    <dbReference type="NCBI Taxonomy" id="1936021"/>
    <lineage>
        <taxon>Bacteria</taxon>
        <taxon>Pseudomonadati</taxon>
        <taxon>Thermodesulfobacteriota</taxon>
        <taxon>Thermodesulfobacteria</taxon>
        <taxon>Thermodesulfobacteriales</taxon>
        <taxon>Thermodesulfobacteriaceae</taxon>
        <taxon>Thermosulfuriphilus</taxon>
    </lineage>
</organism>
<dbReference type="AlphaFoldDB" id="A0A6G7PWG5"/>
<evidence type="ECO:0000313" key="2">
    <source>
        <dbReference type="EMBL" id="QIJ72029.1"/>
    </source>
</evidence>
<sequence>MGWLFPCMLTLLLWGLWGFCYKLSVERLPATVVLLMASVGGLVVAGALFATTSQRLVLSPYLMLAFVAGLIGNLGTFFFIKALESQKLSIVVPLTALYPLVSLVLAAIFMGERLQLRHWLGAILATFAGALLVF</sequence>
<dbReference type="RefSeq" id="WP_166032246.1">
    <property type="nucleotide sequence ID" value="NZ_CP048877.1"/>
</dbReference>
<dbReference type="GO" id="GO:0016020">
    <property type="term" value="C:membrane"/>
    <property type="evidence" value="ECO:0007669"/>
    <property type="project" value="InterPro"/>
</dbReference>
<reference evidence="2 3" key="1">
    <citation type="submission" date="2020-02" db="EMBL/GenBank/DDBJ databases">
        <title>Genome analysis of Thermosulfuriphilus ammonigenes ST65T, an anaerobic thermophilic chemolithoautotrophic bacterium isolated from a deep-sea hydrothermal vent.</title>
        <authorList>
            <person name="Slobodkina G."/>
            <person name="Allioux M."/>
            <person name="Merkel A."/>
            <person name="Alain K."/>
            <person name="Jebbar M."/>
            <person name="Slobodkin A."/>
        </authorList>
    </citation>
    <scope>NUCLEOTIDE SEQUENCE [LARGE SCALE GENOMIC DNA]</scope>
    <source>
        <strain evidence="2 3">ST65</strain>
    </source>
</reference>
<dbReference type="SUPFAM" id="SSF103481">
    <property type="entry name" value="Multidrug resistance efflux transporter EmrE"/>
    <property type="match status" value="1"/>
</dbReference>
<protein>
    <submittedName>
        <fullName evidence="2">EamA family transporter</fullName>
    </submittedName>
</protein>
<dbReference type="InterPro" id="IPR037185">
    <property type="entry name" value="EmrE-like"/>
</dbReference>
<evidence type="ECO:0000313" key="3">
    <source>
        <dbReference type="Proteomes" id="UP000502179"/>
    </source>
</evidence>
<accession>A0A6G7PWG5</accession>
<feature type="domain" description="EamA" evidence="1">
    <location>
        <begin position="4"/>
        <end position="132"/>
    </location>
</feature>
<name>A0A6G7PWG5_9BACT</name>
<dbReference type="EMBL" id="CP048877">
    <property type="protein sequence ID" value="QIJ72029.1"/>
    <property type="molecule type" value="Genomic_DNA"/>
</dbReference>
<keyword evidence="3" id="KW-1185">Reference proteome</keyword>
<gene>
    <name evidence="2" type="ORF">G4V39_07010</name>
</gene>
<dbReference type="InterPro" id="IPR000620">
    <property type="entry name" value="EamA_dom"/>
</dbReference>
<dbReference type="KEGG" id="tav:G4V39_07010"/>
<proteinExistence type="predicted"/>
<evidence type="ECO:0000259" key="1">
    <source>
        <dbReference type="Pfam" id="PF00892"/>
    </source>
</evidence>
<dbReference type="Gene3D" id="1.10.3730.20">
    <property type="match status" value="1"/>
</dbReference>
<dbReference type="Pfam" id="PF00892">
    <property type="entry name" value="EamA"/>
    <property type="match status" value="1"/>
</dbReference>